<evidence type="ECO:0000313" key="3">
    <source>
        <dbReference type="Proteomes" id="UP000887566"/>
    </source>
</evidence>
<feature type="region of interest" description="Disordered" evidence="1">
    <location>
        <begin position="471"/>
        <end position="492"/>
    </location>
</feature>
<evidence type="ECO:0000259" key="2">
    <source>
        <dbReference type="PROSITE" id="PS50097"/>
    </source>
</evidence>
<dbReference type="GO" id="GO:0033557">
    <property type="term" value="C:Slx1-Slx4 complex"/>
    <property type="evidence" value="ECO:0007669"/>
    <property type="project" value="TreeGrafter"/>
</dbReference>
<feature type="compositionally biased region" description="Polar residues" evidence="1">
    <location>
        <begin position="56"/>
        <end position="72"/>
    </location>
</feature>
<dbReference type="CDD" id="cd22999">
    <property type="entry name" value="SAP_SLX4"/>
    <property type="match status" value="1"/>
</dbReference>
<sequence>MSNLFNDSDDFVALSKPPRAPKRPPKQPSSGTLKNEPAAASSSATIVGDSLLGTGPKTTSSYWSPQKSSGEKQQPPMVVVDGDASCPVCNKDLGHLNETRRALHINECLDDQEAVSTLNTKMAEWTATLDCPLCGEALPPGPHRAAHAKRCGKQNNVPATKLLQLMETQANIANSKKKRGLAHTKTEAPTIESVTKKPKRNELLPRSLLDEQMHFAKALSMSVSSDDAFDFVSPKPFPQLKRTPQSDGFAPVDCRCATIDVLHDRFIARTKRKEQQPLSLTRMPASTLTESTALVEKWSTFALKSAEKMERLERLADDFAAFLGQDCAAQSGDVSLIAMEGTAVRVHRFILHARCPKLLKMVGDSSQLSMSTYPEATLKCYVKFIYSAVMQWQPSQLDEIASLARQFGPAGLLALCRKSGAGSFDDQPDASDEQLNAPDDQPNAPDDQPDEPTDRQVFDMATDDVLMLVKSRSSPSPLKTFPNDISADARSSTPDWFADSASNSPRFLSQQSSAIAPEPVAVAERQVPVEEDVTDGSVFLETATQPSPTPAVNYHKTPTATKLVRHRSQPALGSNVKVLKTTNITPLPNYSAMDSPQIKAELAKYGIRPLGKRKAIPLLNDIYEATHPLASGLGMPSTPTTTHATQATAAASDGDDATLNESFEGVVAEESMMDAEDDALVDPKDVAAMNAALVRWFRLDSNLDLLIRVLSMQPISFEEIQSRLLRAPDVVSTVSKKLLADFLDKQHITFSLPGDGWKSKRRRKAAATAIRAARS</sequence>
<dbReference type="Gene3D" id="3.30.710.10">
    <property type="entry name" value="Potassium Channel Kv1.1, Chain A"/>
    <property type="match status" value="1"/>
</dbReference>
<dbReference type="PANTHER" id="PTHR21541:SF3">
    <property type="entry name" value="STRUCTURE-SPECIFIC ENDONUCLEASE SUBUNIT SLX4"/>
    <property type="match status" value="1"/>
</dbReference>
<feature type="region of interest" description="Disordered" evidence="1">
    <location>
        <begin position="423"/>
        <end position="455"/>
    </location>
</feature>
<dbReference type="InterPro" id="IPR000210">
    <property type="entry name" value="BTB/POZ_dom"/>
</dbReference>
<feature type="compositionally biased region" description="Low complexity" evidence="1">
    <location>
        <begin position="436"/>
        <end position="446"/>
    </location>
</feature>
<proteinExistence type="predicted"/>
<reference evidence="4" key="1">
    <citation type="submission" date="2022-11" db="UniProtKB">
        <authorList>
            <consortium name="WormBaseParasite"/>
        </authorList>
    </citation>
    <scope>IDENTIFICATION</scope>
</reference>
<dbReference type="Proteomes" id="UP000887566">
    <property type="component" value="Unplaced"/>
</dbReference>
<dbReference type="WBParaSite" id="PSAMB.scaffold96size80756.g1796.t1">
    <property type="protein sequence ID" value="PSAMB.scaffold96size80756.g1796.t1"/>
    <property type="gene ID" value="PSAMB.scaffold96size80756.g1796"/>
</dbReference>
<dbReference type="GO" id="GO:0000712">
    <property type="term" value="P:resolution of meiotic recombination intermediates"/>
    <property type="evidence" value="ECO:0007669"/>
    <property type="project" value="TreeGrafter"/>
</dbReference>
<dbReference type="SUPFAM" id="SSF54695">
    <property type="entry name" value="POZ domain"/>
    <property type="match status" value="1"/>
</dbReference>
<organism evidence="3 4">
    <name type="scientific">Plectus sambesii</name>
    <dbReference type="NCBI Taxonomy" id="2011161"/>
    <lineage>
        <taxon>Eukaryota</taxon>
        <taxon>Metazoa</taxon>
        <taxon>Ecdysozoa</taxon>
        <taxon>Nematoda</taxon>
        <taxon>Chromadorea</taxon>
        <taxon>Plectida</taxon>
        <taxon>Plectina</taxon>
        <taxon>Plectoidea</taxon>
        <taxon>Plectidae</taxon>
        <taxon>Plectus</taxon>
    </lineage>
</organism>
<name>A0A914XR56_9BILA</name>
<keyword evidence="3" id="KW-1185">Reference proteome</keyword>
<feature type="region of interest" description="Disordered" evidence="1">
    <location>
        <begin position="175"/>
        <end position="197"/>
    </location>
</feature>
<evidence type="ECO:0000256" key="1">
    <source>
        <dbReference type="SAM" id="MobiDB-lite"/>
    </source>
</evidence>
<dbReference type="PANTHER" id="PTHR21541">
    <property type="entry name" value="BTB POZ DOMAIN CONTAINING 12"/>
    <property type="match status" value="1"/>
</dbReference>
<feature type="compositionally biased region" description="Low complexity" evidence="1">
    <location>
        <begin position="638"/>
        <end position="652"/>
    </location>
</feature>
<dbReference type="InterPro" id="IPR011333">
    <property type="entry name" value="SKP1/BTB/POZ_sf"/>
</dbReference>
<protein>
    <submittedName>
        <fullName evidence="4">BTB domain-containing protein</fullName>
    </submittedName>
</protein>
<feature type="region of interest" description="Disordered" evidence="1">
    <location>
        <begin position="633"/>
        <end position="657"/>
    </location>
</feature>
<evidence type="ECO:0000313" key="4">
    <source>
        <dbReference type="WBParaSite" id="PSAMB.scaffold96size80756.g1796.t1"/>
    </source>
</evidence>
<dbReference type="AlphaFoldDB" id="A0A914XR56"/>
<dbReference type="PROSITE" id="PS50097">
    <property type="entry name" value="BTB"/>
    <property type="match status" value="1"/>
</dbReference>
<accession>A0A914XR56</accession>
<feature type="domain" description="BTB" evidence="2">
    <location>
        <begin position="332"/>
        <end position="394"/>
    </location>
</feature>
<feature type="region of interest" description="Disordered" evidence="1">
    <location>
        <begin position="1"/>
        <end position="79"/>
    </location>
</feature>